<dbReference type="Gene3D" id="3.30.70.270">
    <property type="match status" value="2"/>
</dbReference>
<dbReference type="CDD" id="cd01647">
    <property type="entry name" value="RT_LTR"/>
    <property type="match status" value="1"/>
</dbReference>
<feature type="domain" description="Tf2-1-like SH3-like" evidence="4">
    <location>
        <begin position="443"/>
        <end position="507"/>
    </location>
</feature>
<dbReference type="Gene3D" id="3.10.10.10">
    <property type="entry name" value="HIV Type 1 Reverse Transcriptase, subunit A, domain 1"/>
    <property type="match status" value="1"/>
</dbReference>
<comment type="caution">
    <text evidence="5">The sequence shown here is derived from an EMBL/GenBank/DDBJ whole genome shotgun (WGS) entry which is preliminary data.</text>
</comment>
<dbReference type="PANTHER" id="PTHR37984:SF5">
    <property type="entry name" value="PROTEIN NYNRIN-LIKE"/>
    <property type="match status" value="1"/>
</dbReference>
<dbReference type="InterPro" id="IPR050951">
    <property type="entry name" value="Retrovirus_Pol_polyprotein"/>
</dbReference>
<dbReference type="InterPro" id="IPR043502">
    <property type="entry name" value="DNA/RNA_pol_sf"/>
</dbReference>
<gene>
    <name evidence="5" type="ORF">Tci_051667</name>
</gene>
<dbReference type="InterPro" id="IPR056924">
    <property type="entry name" value="SH3_Tf2-1"/>
</dbReference>
<organism evidence="5">
    <name type="scientific">Tanacetum cinerariifolium</name>
    <name type="common">Dalmatian daisy</name>
    <name type="synonym">Chrysanthemum cinerariifolium</name>
    <dbReference type="NCBI Taxonomy" id="118510"/>
    <lineage>
        <taxon>Eukaryota</taxon>
        <taxon>Viridiplantae</taxon>
        <taxon>Streptophyta</taxon>
        <taxon>Embryophyta</taxon>
        <taxon>Tracheophyta</taxon>
        <taxon>Spermatophyta</taxon>
        <taxon>Magnoliopsida</taxon>
        <taxon>eudicotyledons</taxon>
        <taxon>Gunneridae</taxon>
        <taxon>Pentapetalae</taxon>
        <taxon>asterids</taxon>
        <taxon>campanulids</taxon>
        <taxon>Asterales</taxon>
        <taxon>Asteraceae</taxon>
        <taxon>Asteroideae</taxon>
        <taxon>Anthemideae</taxon>
        <taxon>Anthemidinae</taxon>
        <taxon>Tanacetum</taxon>
    </lineage>
</organism>
<name>A0A6L2N254_TANCI</name>
<dbReference type="GO" id="GO:0003676">
    <property type="term" value="F:nucleic acid binding"/>
    <property type="evidence" value="ECO:0007669"/>
    <property type="project" value="InterPro"/>
</dbReference>
<dbReference type="InterPro" id="IPR012337">
    <property type="entry name" value="RNaseH-like_sf"/>
</dbReference>
<accession>A0A6L2N254</accession>
<feature type="domain" description="Reverse transcriptase" evidence="2">
    <location>
        <begin position="25"/>
        <end position="117"/>
    </location>
</feature>
<dbReference type="SUPFAM" id="SSF53098">
    <property type="entry name" value="Ribonuclease H-like"/>
    <property type="match status" value="1"/>
</dbReference>
<dbReference type="EMBL" id="BKCJ010007924">
    <property type="protein sequence ID" value="GEU79689.1"/>
    <property type="molecule type" value="Genomic_DNA"/>
</dbReference>
<keyword evidence="5" id="KW-0695">RNA-directed DNA polymerase</keyword>
<dbReference type="PANTHER" id="PTHR37984">
    <property type="entry name" value="PROTEIN CBG26694"/>
    <property type="match status" value="1"/>
</dbReference>
<dbReference type="Pfam" id="PF17919">
    <property type="entry name" value="RT_RNaseH_2"/>
    <property type="match status" value="1"/>
</dbReference>
<sequence>MVKDAIYQCPIANFRCAIRCHSGQSNIRELNKLTVKNRYPLPRIDDLFDQLQGSSVYSKIDMRSGYHQLRIKEEDIPITAYRTRYGHFEFQVMPFGLTNAPAVFMDLMKRVCKPYLDNGVHIDPAKIEAIKSWVAPTTPTKVRQFIGLAGYYRRFIEALPEGTRDFAVYCDASIKGYGAVLMQREKVIAYASRQLKVHEENYTTHDLELGAVVSLLDYGDIICLMMTIQNDLPKRIPEAQEGAMKKKYARKENLARLIKPIFEFRPDGTRCLRNRVWLPLKLSIRNRLDCYNNLRFQFRSGKGSLWILSLQEALGTNLDMSTAYRPQTDDQSKRTIQTLKNMLRACVIDFRSSWDRHLPLVEFSYNNSYNTSIKVAPYEALYGRKCRSPVCWSEVGDSQLTDPELIRDMTEKIVQIKNRLLAARSHQKSYTDKILKPLEFKAGNMVLLKVSPWKGAVRFGKREKLSPRYIGPFKILARVGPVAYTLELPEELKEVHRTFHVSYLKKCLAKDDVVVPIDEIQLDDKLHMIEELVEVMDREVKRLKQSQIPIVKVHWNLQRGPEFTWKREDQIKKKSRLDVKCLAFVEVD</sequence>
<dbReference type="AlphaFoldDB" id="A0A6L2N254"/>
<dbReference type="InterPro" id="IPR043128">
    <property type="entry name" value="Rev_trsase/Diguanyl_cyclase"/>
</dbReference>
<keyword evidence="5" id="KW-0548">Nucleotidyltransferase</keyword>
<dbReference type="Pfam" id="PF24626">
    <property type="entry name" value="SH3_Tf2-1"/>
    <property type="match status" value="1"/>
</dbReference>
<dbReference type="InterPro" id="IPR041577">
    <property type="entry name" value="RT_RNaseH_2"/>
</dbReference>
<dbReference type="SUPFAM" id="SSF56672">
    <property type="entry name" value="DNA/RNA polymerases"/>
    <property type="match status" value="1"/>
</dbReference>
<keyword evidence="5" id="KW-0808">Transferase</keyword>
<protein>
    <submittedName>
        <fullName evidence="5">Putative reverse transcriptase domain-containing protein</fullName>
    </submittedName>
</protein>
<feature type="domain" description="Reverse transcriptase/retrotransposon-derived protein RNase H-like" evidence="3">
    <location>
        <begin position="159"/>
        <end position="216"/>
    </location>
</feature>
<evidence type="ECO:0000259" key="2">
    <source>
        <dbReference type="Pfam" id="PF00078"/>
    </source>
</evidence>
<keyword evidence="1" id="KW-0511">Multifunctional enzyme</keyword>
<evidence type="ECO:0000313" key="5">
    <source>
        <dbReference type="EMBL" id="GEU79689.1"/>
    </source>
</evidence>
<dbReference type="Gene3D" id="3.30.420.10">
    <property type="entry name" value="Ribonuclease H-like superfamily/Ribonuclease H"/>
    <property type="match status" value="1"/>
</dbReference>
<evidence type="ECO:0000259" key="3">
    <source>
        <dbReference type="Pfam" id="PF17919"/>
    </source>
</evidence>
<dbReference type="InterPro" id="IPR000477">
    <property type="entry name" value="RT_dom"/>
</dbReference>
<dbReference type="Pfam" id="PF00078">
    <property type="entry name" value="RVT_1"/>
    <property type="match status" value="1"/>
</dbReference>
<dbReference type="GO" id="GO:0003964">
    <property type="term" value="F:RNA-directed DNA polymerase activity"/>
    <property type="evidence" value="ECO:0007669"/>
    <property type="project" value="UniProtKB-KW"/>
</dbReference>
<reference evidence="5" key="1">
    <citation type="journal article" date="2019" name="Sci. Rep.">
        <title>Draft genome of Tanacetum cinerariifolium, the natural source of mosquito coil.</title>
        <authorList>
            <person name="Yamashiro T."/>
            <person name="Shiraishi A."/>
            <person name="Satake H."/>
            <person name="Nakayama K."/>
        </authorList>
    </citation>
    <scope>NUCLEOTIDE SEQUENCE</scope>
</reference>
<proteinExistence type="predicted"/>
<evidence type="ECO:0000259" key="4">
    <source>
        <dbReference type="Pfam" id="PF24626"/>
    </source>
</evidence>
<evidence type="ECO:0000256" key="1">
    <source>
        <dbReference type="ARBA" id="ARBA00023268"/>
    </source>
</evidence>
<dbReference type="InterPro" id="IPR036397">
    <property type="entry name" value="RNaseH_sf"/>
</dbReference>